<dbReference type="GO" id="GO:0051082">
    <property type="term" value="F:unfolded protein binding"/>
    <property type="evidence" value="ECO:0007669"/>
    <property type="project" value="TreeGrafter"/>
</dbReference>
<dbReference type="Gene3D" id="2.30.22.10">
    <property type="entry name" value="Head domain of nucleotide exchange factor GrpE"/>
    <property type="match status" value="1"/>
</dbReference>
<dbReference type="InterPro" id="IPR013805">
    <property type="entry name" value="GrpE_CC"/>
</dbReference>
<evidence type="ECO:0000313" key="9">
    <source>
        <dbReference type="Proteomes" id="UP000808337"/>
    </source>
</evidence>
<dbReference type="PANTHER" id="PTHR21237">
    <property type="entry name" value="GRPE PROTEIN"/>
    <property type="match status" value="1"/>
</dbReference>
<feature type="coiled-coil region" evidence="6">
    <location>
        <begin position="50"/>
        <end position="77"/>
    </location>
</feature>
<dbReference type="SUPFAM" id="SSF51064">
    <property type="entry name" value="Head domain of nucleotide exchange factor GrpE"/>
    <property type="match status" value="1"/>
</dbReference>
<evidence type="ECO:0000256" key="1">
    <source>
        <dbReference type="ARBA" id="ARBA00009054"/>
    </source>
</evidence>
<gene>
    <name evidence="3" type="primary">grpE</name>
    <name evidence="8" type="ORF">IPP15_09760</name>
</gene>
<dbReference type="Gene3D" id="3.90.20.20">
    <property type="match status" value="1"/>
</dbReference>
<comment type="subcellular location">
    <subcellularLocation>
        <location evidence="3">Cytoplasm</location>
    </subcellularLocation>
</comment>
<dbReference type="GO" id="GO:0006457">
    <property type="term" value="P:protein folding"/>
    <property type="evidence" value="ECO:0007669"/>
    <property type="project" value="InterPro"/>
</dbReference>
<dbReference type="AlphaFoldDB" id="A0A9D7XQ51"/>
<evidence type="ECO:0000313" key="8">
    <source>
        <dbReference type="EMBL" id="MBK9982691.1"/>
    </source>
</evidence>
<comment type="function">
    <text evidence="3 4">Participates actively in the response to hyperosmotic and heat shock by preventing the aggregation of stress-denatured proteins, in association with DnaK and GrpE. It is the nucleotide exchange factor for DnaK and may function as a thermosensor. Unfolded proteins bind initially to DnaJ; upon interaction with the DnaJ-bound protein, DnaK hydrolyzes its bound ATP, resulting in the formation of a stable complex. GrpE releases ADP from DnaK; ATP binding to DnaK triggers the release of the substrate protein, thus completing the reaction cycle. Several rounds of ATP-dependent interactions between DnaJ, DnaK and GrpE are required for fully efficient folding.</text>
</comment>
<dbReference type="GO" id="GO:0051087">
    <property type="term" value="F:protein-folding chaperone binding"/>
    <property type="evidence" value="ECO:0007669"/>
    <property type="project" value="InterPro"/>
</dbReference>
<dbReference type="CDD" id="cd00446">
    <property type="entry name" value="GrpE"/>
    <property type="match status" value="1"/>
</dbReference>
<comment type="subunit">
    <text evidence="3">Homodimer.</text>
</comment>
<keyword evidence="6" id="KW-0175">Coiled coil</keyword>
<evidence type="ECO:0000256" key="5">
    <source>
        <dbReference type="RuleBase" id="RU004478"/>
    </source>
</evidence>
<proteinExistence type="inferred from homology"/>
<keyword evidence="3 4" id="KW-0346">Stress response</keyword>
<evidence type="ECO:0000256" key="7">
    <source>
        <dbReference type="SAM" id="MobiDB-lite"/>
    </source>
</evidence>
<reference evidence="8 9" key="1">
    <citation type="submission" date="2020-10" db="EMBL/GenBank/DDBJ databases">
        <title>Connecting structure to function with the recovery of over 1000 high-quality activated sludge metagenome-assembled genomes encoding full-length rRNA genes using long-read sequencing.</title>
        <authorList>
            <person name="Singleton C.M."/>
            <person name="Petriglieri F."/>
            <person name="Kristensen J.M."/>
            <person name="Kirkegaard R.H."/>
            <person name="Michaelsen T.Y."/>
            <person name="Andersen M.H."/>
            <person name="Karst S.M."/>
            <person name="Dueholm M.S."/>
            <person name="Nielsen P.H."/>
            <person name="Albertsen M."/>
        </authorList>
    </citation>
    <scope>NUCLEOTIDE SEQUENCE [LARGE SCALE GENOMIC DNA]</scope>
    <source>
        <strain evidence="8">Ribe_18-Q3-R11-54_MAXAC.273</strain>
    </source>
</reference>
<dbReference type="HAMAP" id="MF_01151">
    <property type="entry name" value="GrpE"/>
    <property type="match status" value="1"/>
</dbReference>
<dbReference type="PROSITE" id="PS01071">
    <property type="entry name" value="GRPE"/>
    <property type="match status" value="1"/>
</dbReference>
<dbReference type="InterPro" id="IPR009012">
    <property type="entry name" value="GrpE_head"/>
</dbReference>
<keyword evidence="2 3" id="KW-0143">Chaperone</keyword>
<comment type="caution">
    <text evidence="8">The sequence shown here is derived from an EMBL/GenBank/DDBJ whole genome shotgun (WGS) entry which is preliminary data.</text>
</comment>
<organism evidence="8 9">
    <name type="scientific">Candidatus Opimibacter skivensis</name>
    <dbReference type="NCBI Taxonomy" id="2982028"/>
    <lineage>
        <taxon>Bacteria</taxon>
        <taxon>Pseudomonadati</taxon>
        <taxon>Bacteroidota</taxon>
        <taxon>Saprospiria</taxon>
        <taxon>Saprospirales</taxon>
        <taxon>Saprospiraceae</taxon>
        <taxon>Candidatus Opimibacter</taxon>
    </lineage>
</organism>
<accession>A0A9D7XQ51</accession>
<dbReference type="SUPFAM" id="SSF58014">
    <property type="entry name" value="Coiled-coil domain of nucleotide exchange factor GrpE"/>
    <property type="match status" value="1"/>
</dbReference>
<evidence type="ECO:0000256" key="2">
    <source>
        <dbReference type="ARBA" id="ARBA00023186"/>
    </source>
</evidence>
<dbReference type="InterPro" id="IPR000740">
    <property type="entry name" value="GrpE"/>
</dbReference>
<feature type="region of interest" description="Disordered" evidence="7">
    <location>
        <begin position="1"/>
        <end position="49"/>
    </location>
</feature>
<dbReference type="GO" id="GO:0005737">
    <property type="term" value="C:cytoplasm"/>
    <property type="evidence" value="ECO:0007669"/>
    <property type="project" value="UniProtKB-SubCell"/>
</dbReference>
<dbReference type="GO" id="GO:0000774">
    <property type="term" value="F:adenyl-nucleotide exchange factor activity"/>
    <property type="evidence" value="ECO:0007669"/>
    <property type="project" value="InterPro"/>
</dbReference>
<dbReference type="Pfam" id="PF01025">
    <property type="entry name" value="GrpE"/>
    <property type="match status" value="1"/>
</dbReference>
<dbReference type="GO" id="GO:0042803">
    <property type="term" value="F:protein homodimerization activity"/>
    <property type="evidence" value="ECO:0007669"/>
    <property type="project" value="InterPro"/>
</dbReference>
<evidence type="ECO:0000256" key="4">
    <source>
        <dbReference type="RuleBase" id="RU000639"/>
    </source>
</evidence>
<comment type="similarity">
    <text evidence="1 3 5">Belongs to the GrpE family.</text>
</comment>
<sequence>MTAEHSNHHKKHHKHPTENPEDEKLFDFNKSFRDDPEEPDPDENVSDGAVAVLEATVAELKEKNLRLLAEFENYKKRTMRERLELLNSASKDLIVSLLPVLDDFERAKKHAEESSDEHFSEGVRLVYNRLNNILQSSGLKPMDSQGETFDAELHEAITEVPAPSENMKGKIIDVIEKGYLLNDKIIRHAKVVVGK</sequence>
<dbReference type="Proteomes" id="UP000808337">
    <property type="component" value="Unassembled WGS sequence"/>
</dbReference>
<feature type="compositionally biased region" description="Basic and acidic residues" evidence="7">
    <location>
        <begin position="16"/>
        <end position="34"/>
    </location>
</feature>
<protein>
    <recommendedName>
        <fullName evidence="3 4">Protein GrpE</fullName>
    </recommendedName>
    <alternativeName>
        <fullName evidence="3">HSP-70 cofactor</fullName>
    </alternativeName>
</protein>
<dbReference type="PRINTS" id="PR00773">
    <property type="entry name" value="GRPEPROTEIN"/>
</dbReference>
<dbReference type="EMBL" id="JADKGY010000006">
    <property type="protein sequence ID" value="MBK9982691.1"/>
    <property type="molecule type" value="Genomic_DNA"/>
</dbReference>
<evidence type="ECO:0000256" key="3">
    <source>
        <dbReference type="HAMAP-Rule" id="MF_01151"/>
    </source>
</evidence>
<evidence type="ECO:0000256" key="6">
    <source>
        <dbReference type="SAM" id="Coils"/>
    </source>
</evidence>
<feature type="compositionally biased region" description="Acidic residues" evidence="7">
    <location>
        <begin position="35"/>
        <end position="45"/>
    </location>
</feature>
<keyword evidence="3" id="KW-0963">Cytoplasm</keyword>
<name>A0A9D7XQ51_9BACT</name>
<dbReference type="PANTHER" id="PTHR21237:SF23">
    <property type="entry name" value="GRPE PROTEIN HOMOLOG, MITOCHONDRIAL"/>
    <property type="match status" value="1"/>
</dbReference>